<sequence>MTVLRLRFSFVSFRPFRPSSKPITASAPPVTVVVEDYLQTVDTDKVSQALAAVDLGPDYLPRAVKRIWKDLDCFVYPDSTL</sequence>
<dbReference type="EMBL" id="UYRU01014918">
    <property type="protein sequence ID" value="VDK50624.1"/>
    <property type="molecule type" value="Genomic_DNA"/>
</dbReference>
<name>A0A3P6S2V1_DIBLA</name>
<keyword evidence="2" id="KW-1185">Reference proteome</keyword>
<accession>A0A3P6S2V1</accession>
<organism evidence="1 2">
    <name type="scientific">Dibothriocephalus latus</name>
    <name type="common">Fish tapeworm</name>
    <name type="synonym">Diphyllobothrium latum</name>
    <dbReference type="NCBI Taxonomy" id="60516"/>
    <lineage>
        <taxon>Eukaryota</taxon>
        <taxon>Metazoa</taxon>
        <taxon>Spiralia</taxon>
        <taxon>Lophotrochozoa</taxon>
        <taxon>Platyhelminthes</taxon>
        <taxon>Cestoda</taxon>
        <taxon>Eucestoda</taxon>
        <taxon>Diphyllobothriidea</taxon>
        <taxon>Diphyllobothriidae</taxon>
        <taxon>Dibothriocephalus</taxon>
    </lineage>
</organism>
<gene>
    <name evidence="1" type="ORF">DILT_LOCUS1800</name>
</gene>
<evidence type="ECO:0000313" key="1">
    <source>
        <dbReference type="EMBL" id="VDK50624.1"/>
    </source>
</evidence>
<reference evidence="1 2" key="1">
    <citation type="submission" date="2018-11" db="EMBL/GenBank/DDBJ databases">
        <authorList>
            <consortium name="Pathogen Informatics"/>
        </authorList>
    </citation>
    <scope>NUCLEOTIDE SEQUENCE [LARGE SCALE GENOMIC DNA]</scope>
</reference>
<evidence type="ECO:0000313" key="2">
    <source>
        <dbReference type="Proteomes" id="UP000281553"/>
    </source>
</evidence>
<dbReference type="AlphaFoldDB" id="A0A3P6S2V1"/>
<proteinExistence type="predicted"/>
<protein>
    <submittedName>
        <fullName evidence="1">Uncharacterized protein</fullName>
    </submittedName>
</protein>
<dbReference type="Proteomes" id="UP000281553">
    <property type="component" value="Unassembled WGS sequence"/>
</dbReference>